<feature type="region of interest" description="Disordered" evidence="4">
    <location>
        <begin position="359"/>
        <end position="380"/>
    </location>
</feature>
<dbReference type="Pfam" id="PF00488">
    <property type="entry name" value="MutS_V"/>
    <property type="match status" value="1"/>
</dbReference>
<dbReference type="RefSeq" id="WP_006167809.1">
    <property type="nucleotide sequence ID" value="NZ_AOIN01000063.1"/>
</dbReference>
<dbReference type="InterPro" id="IPR027417">
    <property type="entry name" value="P-loop_NTPase"/>
</dbReference>
<dbReference type="Gene3D" id="3.40.50.300">
    <property type="entry name" value="P-loop containing nucleotide triphosphate hydrolases"/>
    <property type="match status" value="1"/>
</dbReference>
<organism evidence="7 8">
    <name type="scientific">Natrialba chahannaoensis JCM 10990</name>
    <dbReference type="NCBI Taxonomy" id="1227492"/>
    <lineage>
        <taxon>Archaea</taxon>
        <taxon>Methanobacteriati</taxon>
        <taxon>Methanobacteriota</taxon>
        <taxon>Stenosarchaea group</taxon>
        <taxon>Halobacteria</taxon>
        <taxon>Halobacteriales</taxon>
        <taxon>Natrialbaceae</taxon>
        <taxon>Natrialba</taxon>
    </lineage>
</organism>
<dbReference type="InterPro" id="IPR007696">
    <property type="entry name" value="DNA_mismatch_repair_MutS_core"/>
</dbReference>
<dbReference type="GO" id="GO:0005524">
    <property type="term" value="F:ATP binding"/>
    <property type="evidence" value="ECO:0007669"/>
    <property type="project" value="UniProtKB-KW"/>
</dbReference>
<feature type="compositionally biased region" description="Low complexity" evidence="4">
    <location>
        <begin position="411"/>
        <end position="423"/>
    </location>
</feature>
<dbReference type="GO" id="GO:0140664">
    <property type="term" value="F:ATP-dependent DNA damage sensor activity"/>
    <property type="evidence" value="ECO:0007669"/>
    <property type="project" value="InterPro"/>
</dbReference>
<evidence type="ECO:0000313" key="8">
    <source>
        <dbReference type="Proteomes" id="UP000011693"/>
    </source>
</evidence>
<dbReference type="PANTHER" id="PTHR11361">
    <property type="entry name" value="DNA MISMATCH REPAIR PROTEIN MUTS FAMILY MEMBER"/>
    <property type="match status" value="1"/>
</dbReference>
<dbReference type="PANTHER" id="PTHR11361:SF125">
    <property type="entry name" value="DNA-BINDING PROTEIN MUTS2"/>
    <property type="match status" value="1"/>
</dbReference>
<dbReference type="OrthoDB" id="25832at2157"/>
<keyword evidence="8" id="KW-1185">Reference proteome</keyword>
<dbReference type="Proteomes" id="UP000011693">
    <property type="component" value="Unassembled WGS sequence"/>
</dbReference>
<proteinExistence type="predicted"/>
<evidence type="ECO:0000259" key="5">
    <source>
        <dbReference type="SMART" id="SM00533"/>
    </source>
</evidence>
<sequence>MRLEEYWGVGPKTRETLVSELGRERAIQAIENGDVRELATAGLARGRATRILRRATGGDGIDMLATSDARAAYKDLLDLAVDHAVTQRAADRIRVLTPLTSREEMDSRLDDVLAARDAWAALEKADREAVLEAYERYDERDESERAAVETALALLEAGVDSGPFETVAELERDTLTTAAAALSAFADDGGQGRLVRGADDELDRLRDALGTVEDMDANALELIEELRDDGVRDVGQFREAFEDHLLSETAVTVDQVREAMPTDATDATDFVGSTLRTLRGDLTAAIDEREELVASELRAELEDARDAIDQAVAAVDDIALHLSLARFALAYDCTRPTFVEGESAAVSVVEARNLTLVSPATDSSADRRDGDTRQRGDDQVQPITYALGEHGLTEADAISGRDGTGTGVGTGTSVATGTGVGTDTDGDGGSSANALPGRERVSVLTGANSGGKTTLLETCCQVVLLASMGLPVPAKRAEVTPVDSLVFHRRHASFNAGVLESTLRSVVPPLSSDGRTLMLVDEFEAITEPGSAADLLHGLVTLTVERDALGVFVTHLADDLEPLPPEARVDGIFAEGLSPELELLVDYQPRFDTVGRSTPEFIVSRLVANADDRAERAGFETLGEAVGNDVVQRTLADARWSE</sequence>
<dbReference type="STRING" id="1227492.C482_11867"/>
<dbReference type="InterPro" id="IPR000432">
    <property type="entry name" value="DNA_mismatch_repair_MutS_C"/>
</dbReference>
<dbReference type="EMBL" id="AOIN01000063">
    <property type="protein sequence ID" value="ELY98543.1"/>
    <property type="molecule type" value="Genomic_DNA"/>
</dbReference>
<dbReference type="GO" id="GO:0030983">
    <property type="term" value="F:mismatched DNA binding"/>
    <property type="evidence" value="ECO:0007669"/>
    <property type="project" value="InterPro"/>
</dbReference>
<evidence type="ECO:0000256" key="3">
    <source>
        <dbReference type="ARBA" id="ARBA00023125"/>
    </source>
</evidence>
<reference evidence="7 8" key="1">
    <citation type="journal article" date="2014" name="PLoS Genet.">
        <title>Phylogenetically driven sequencing of extremely halophilic archaea reveals strategies for static and dynamic osmo-response.</title>
        <authorList>
            <person name="Becker E.A."/>
            <person name="Seitzer P.M."/>
            <person name="Tritt A."/>
            <person name="Larsen D."/>
            <person name="Krusor M."/>
            <person name="Yao A.I."/>
            <person name="Wu D."/>
            <person name="Madern D."/>
            <person name="Eisen J.A."/>
            <person name="Darling A.E."/>
            <person name="Facciotti M.T."/>
        </authorList>
    </citation>
    <scope>NUCLEOTIDE SEQUENCE [LARGE SCALE GENOMIC DNA]</scope>
    <source>
        <strain evidence="7 8">JCM 10990</strain>
    </source>
</reference>
<keyword evidence="3" id="KW-0238">DNA-binding</keyword>
<keyword evidence="2" id="KW-0067">ATP-binding</keyword>
<feature type="compositionally biased region" description="Basic and acidic residues" evidence="4">
    <location>
        <begin position="364"/>
        <end position="378"/>
    </location>
</feature>
<comment type="caution">
    <text evidence="7">The sequence shown here is derived from an EMBL/GenBank/DDBJ whole genome shotgun (WGS) entry which is preliminary data.</text>
</comment>
<name>M0AME8_9EURY</name>
<dbReference type="InterPro" id="IPR045076">
    <property type="entry name" value="MutS"/>
</dbReference>
<accession>M0AME8</accession>
<gene>
    <name evidence="7" type="ORF">C482_11867</name>
</gene>
<evidence type="ECO:0000256" key="1">
    <source>
        <dbReference type="ARBA" id="ARBA00022741"/>
    </source>
</evidence>
<evidence type="ECO:0000256" key="2">
    <source>
        <dbReference type="ARBA" id="ARBA00022840"/>
    </source>
</evidence>
<evidence type="ECO:0000313" key="7">
    <source>
        <dbReference type="EMBL" id="ELY98543.1"/>
    </source>
</evidence>
<dbReference type="PATRIC" id="fig|1227492.4.peg.2342"/>
<feature type="region of interest" description="Disordered" evidence="4">
    <location>
        <begin position="398"/>
        <end position="435"/>
    </location>
</feature>
<dbReference type="AlphaFoldDB" id="M0AME8"/>
<dbReference type="SMART" id="SM00533">
    <property type="entry name" value="MUTSd"/>
    <property type="match status" value="1"/>
</dbReference>
<dbReference type="SMART" id="SM00534">
    <property type="entry name" value="MUTSac"/>
    <property type="match status" value="1"/>
</dbReference>
<evidence type="ECO:0000259" key="6">
    <source>
        <dbReference type="SMART" id="SM00534"/>
    </source>
</evidence>
<evidence type="ECO:0000256" key="4">
    <source>
        <dbReference type="SAM" id="MobiDB-lite"/>
    </source>
</evidence>
<dbReference type="SUPFAM" id="SSF52540">
    <property type="entry name" value="P-loop containing nucleoside triphosphate hydrolases"/>
    <property type="match status" value="1"/>
</dbReference>
<feature type="domain" description="DNA mismatch repair protein MutS core" evidence="5">
    <location>
        <begin position="71"/>
        <end position="359"/>
    </location>
</feature>
<feature type="domain" description="DNA mismatch repair proteins mutS family" evidence="6">
    <location>
        <begin position="439"/>
        <end position="615"/>
    </location>
</feature>
<dbReference type="GO" id="GO:0006298">
    <property type="term" value="P:mismatch repair"/>
    <property type="evidence" value="ECO:0007669"/>
    <property type="project" value="InterPro"/>
</dbReference>
<protein>
    <submittedName>
        <fullName evidence="7">DNA mismatch repair protein MutS</fullName>
    </submittedName>
</protein>
<keyword evidence="1" id="KW-0547">Nucleotide-binding</keyword>